<dbReference type="STRING" id="104452.A0A0L7LFK0"/>
<reference evidence="1 2" key="1">
    <citation type="journal article" date="2015" name="Genome Biol. Evol.">
        <title>The genome of winter moth (Operophtera brumata) provides a genomic perspective on sexual dimorphism and phenology.</title>
        <authorList>
            <person name="Derks M.F."/>
            <person name="Smit S."/>
            <person name="Salis L."/>
            <person name="Schijlen E."/>
            <person name="Bossers A."/>
            <person name="Mateman C."/>
            <person name="Pijl A.S."/>
            <person name="de Ridder D."/>
            <person name="Groenen M.A."/>
            <person name="Visser M.E."/>
            <person name="Megens H.J."/>
        </authorList>
    </citation>
    <scope>NUCLEOTIDE SEQUENCE [LARGE SCALE GENOMIC DNA]</scope>
    <source>
        <strain evidence="1">WM2013NL</strain>
        <tissue evidence="1">Head and thorax</tissue>
    </source>
</reference>
<keyword evidence="1" id="KW-0647">Proteasome</keyword>
<accession>A0A0L7LFK0</accession>
<dbReference type="GO" id="GO:0005839">
    <property type="term" value="C:proteasome core complex"/>
    <property type="evidence" value="ECO:0007669"/>
    <property type="project" value="InterPro"/>
</dbReference>
<proteinExistence type="predicted"/>
<dbReference type="InterPro" id="IPR029055">
    <property type="entry name" value="Ntn_hydrolases_N"/>
</dbReference>
<dbReference type="Pfam" id="PF00227">
    <property type="entry name" value="Proteasome"/>
    <property type="match status" value="1"/>
</dbReference>
<evidence type="ECO:0000313" key="1">
    <source>
        <dbReference type="EMBL" id="KOB74237.1"/>
    </source>
</evidence>
<gene>
    <name evidence="1" type="ORF">OBRU01_09705</name>
</gene>
<dbReference type="AlphaFoldDB" id="A0A0L7LFK0"/>
<dbReference type="GO" id="GO:0051603">
    <property type="term" value="P:proteolysis involved in protein catabolic process"/>
    <property type="evidence" value="ECO:0007669"/>
    <property type="project" value="InterPro"/>
</dbReference>
<dbReference type="EMBL" id="JTDY01001313">
    <property type="protein sequence ID" value="KOB74237.1"/>
    <property type="molecule type" value="Genomic_DNA"/>
</dbReference>
<organism evidence="1 2">
    <name type="scientific">Operophtera brumata</name>
    <name type="common">Winter moth</name>
    <name type="synonym">Phalaena brumata</name>
    <dbReference type="NCBI Taxonomy" id="104452"/>
    <lineage>
        <taxon>Eukaryota</taxon>
        <taxon>Metazoa</taxon>
        <taxon>Ecdysozoa</taxon>
        <taxon>Arthropoda</taxon>
        <taxon>Hexapoda</taxon>
        <taxon>Insecta</taxon>
        <taxon>Pterygota</taxon>
        <taxon>Neoptera</taxon>
        <taxon>Endopterygota</taxon>
        <taxon>Lepidoptera</taxon>
        <taxon>Glossata</taxon>
        <taxon>Ditrysia</taxon>
        <taxon>Geometroidea</taxon>
        <taxon>Geometridae</taxon>
        <taxon>Larentiinae</taxon>
        <taxon>Operophtera</taxon>
    </lineage>
</organism>
<dbReference type="Proteomes" id="UP000037510">
    <property type="component" value="Unassembled WGS sequence"/>
</dbReference>
<sequence>MQLYKIRNGYNLDTDAVVHFTRKILSDGLRKPGSQLYYLDFLATCIKAPIVSHGYGGFLCMGILDQFHKPTLSEVQAYDILKLCVHEIHRRFIYSLQDFQVKVVCKSGTHELPTITKI</sequence>
<comment type="caution">
    <text evidence="1">The sequence shown here is derived from an EMBL/GenBank/DDBJ whole genome shotgun (WGS) entry which is preliminary data.</text>
</comment>
<keyword evidence="2" id="KW-1185">Reference proteome</keyword>
<dbReference type="Gene3D" id="3.60.20.10">
    <property type="entry name" value="Glutamine Phosphoribosylpyrophosphate, subunit 1, domain 1"/>
    <property type="match status" value="1"/>
</dbReference>
<dbReference type="InterPro" id="IPR001353">
    <property type="entry name" value="Proteasome_sua/b"/>
</dbReference>
<protein>
    <submittedName>
        <fullName evidence="1">Proteasome subunit beta type</fullName>
    </submittedName>
</protein>
<dbReference type="SUPFAM" id="SSF56235">
    <property type="entry name" value="N-terminal nucleophile aminohydrolases (Ntn hydrolases)"/>
    <property type="match status" value="1"/>
</dbReference>
<name>A0A0L7LFK0_OPEBR</name>
<evidence type="ECO:0000313" key="2">
    <source>
        <dbReference type="Proteomes" id="UP000037510"/>
    </source>
</evidence>